<protein>
    <submittedName>
        <fullName evidence="2">Uncharacterized protein</fullName>
    </submittedName>
</protein>
<dbReference type="RefSeq" id="WP_162663698.1">
    <property type="nucleotide sequence ID" value="NZ_CP048020.1"/>
</dbReference>
<organism evidence="2 3">
    <name type="scientific">Treponema vincentii</name>
    <dbReference type="NCBI Taxonomy" id="69710"/>
    <lineage>
        <taxon>Bacteria</taxon>
        <taxon>Pseudomonadati</taxon>
        <taxon>Spirochaetota</taxon>
        <taxon>Spirochaetia</taxon>
        <taxon>Spirochaetales</taxon>
        <taxon>Treponemataceae</taxon>
        <taxon>Treponema</taxon>
    </lineage>
</organism>
<gene>
    <name evidence="2" type="ORF">GWP43_07860</name>
</gene>
<name>A0A6P1Y1F7_9SPIR</name>
<dbReference type="Proteomes" id="UP000464374">
    <property type="component" value="Chromosome"/>
</dbReference>
<dbReference type="EMBL" id="CP048020">
    <property type="protein sequence ID" value="QHX43375.1"/>
    <property type="molecule type" value="Genomic_DNA"/>
</dbReference>
<keyword evidence="1" id="KW-0812">Transmembrane</keyword>
<evidence type="ECO:0000313" key="2">
    <source>
        <dbReference type="EMBL" id="QHX43375.1"/>
    </source>
</evidence>
<sequence>MERIGRVIRMPITKRNGMQIATIEYDTPEADLCSIKSTDSRSGCASCGGGCHACGGGSKDGLLVVQGNIVDALNVSGKDLWIGNKVGVFISEKAARFQGLCAVGIPLVLSMLSFTVIFLRTHNESLALAGIAAGLAAGVAIAFGISRILKERALPQIVTVYE</sequence>
<accession>A0A6P1Y1F7</accession>
<dbReference type="AlphaFoldDB" id="A0A6P1Y1F7"/>
<dbReference type="KEGG" id="trz:GWP43_07860"/>
<dbReference type="Pfam" id="PF04246">
    <property type="entry name" value="RseC_MucC"/>
    <property type="match status" value="1"/>
</dbReference>
<feature type="transmembrane region" description="Helical" evidence="1">
    <location>
        <begin position="99"/>
        <end position="119"/>
    </location>
</feature>
<evidence type="ECO:0000256" key="1">
    <source>
        <dbReference type="SAM" id="Phobius"/>
    </source>
</evidence>
<feature type="transmembrane region" description="Helical" evidence="1">
    <location>
        <begin position="125"/>
        <end position="145"/>
    </location>
</feature>
<keyword evidence="1" id="KW-1133">Transmembrane helix</keyword>
<evidence type="ECO:0000313" key="3">
    <source>
        <dbReference type="Proteomes" id="UP000464374"/>
    </source>
</evidence>
<proteinExistence type="predicted"/>
<keyword evidence="1" id="KW-0472">Membrane</keyword>
<reference evidence="2 3" key="1">
    <citation type="submission" date="2020-01" db="EMBL/GenBank/DDBJ databases">
        <title>Complete genome sequence of a human oral phylogroup 1 Treponema sp. strain ATCC 700766, originally isolated from periodontitis dental plaque.</title>
        <authorList>
            <person name="Chan Y."/>
            <person name="Huo Y.-B."/>
            <person name="Yu X.-L."/>
            <person name="Zeng H."/>
            <person name="Leung W.-K."/>
            <person name="Watt R.M."/>
        </authorList>
    </citation>
    <scope>NUCLEOTIDE SEQUENCE [LARGE SCALE GENOMIC DNA]</scope>
    <source>
        <strain evidence="2 3">OMZ 804</strain>
    </source>
</reference>